<dbReference type="PANTHER" id="PTHR48475:SF2">
    <property type="entry name" value="RIBONUCLEASE H"/>
    <property type="match status" value="1"/>
</dbReference>
<protein>
    <recommendedName>
        <fullName evidence="2">Integrase catalytic domain-containing protein</fullName>
    </recommendedName>
</protein>
<dbReference type="PANTHER" id="PTHR48475">
    <property type="entry name" value="RIBONUCLEASE H"/>
    <property type="match status" value="1"/>
</dbReference>
<dbReference type="InterPro" id="IPR002156">
    <property type="entry name" value="RNaseH_domain"/>
</dbReference>
<feature type="region of interest" description="Disordered" evidence="1">
    <location>
        <begin position="68"/>
        <end position="173"/>
    </location>
</feature>
<dbReference type="InterPro" id="IPR001584">
    <property type="entry name" value="Integrase_cat-core"/>
</dbReference>
<gene>
    <name evidence="3" type="ORF">CCAM_LOCUS30995</name>
</gene>
<dbReference type="SUPFAM" id="SSF53098">
    <property type="entry name" value="Ribonuclease H-like"/>
    <property type="match status" value="2"/>
</dbReference>
<evidence type="ECO:0000313" key="3">
    <source>
        <dbReference type="EMBL" id="VFQ89219.1"/>
    </source>
</evidence>
<dbReference type="AlphaFoldDB" id="A0A484ML66"/>
<dbReference type="Pfam" id="PF03732">
    <property type="entry name" value="Retrotrans_gag"/>
    <property type="match status" value="1"/>
</dbReference>
<dbReference type="GO" id="GO:0004523">
    <property type="term" value="F:RNA-DNA hybrid ribonuclease activity"/>
    <property type="evidence" value="ECO:0007669"/>
    <property type="project" value="InterPro"/>
</dbReference>
<dbReference type="Pfam" id="PF13456">
    <property type="entry name" value="RVT_3"/>
    <property type="match status" value="1"/>
</dbReference>
<feature type="domain" description="Integrase catalytic" evidence="2">
    <location>
        <begin position="871"/>
        <end position="1053"/>
    </location>
</feature>
<dbReference type="Gene3D" id="3.30.420.10">
    <property type="entry name" value="Ribonuclease H-like superfamily/Ribonuclease H"/>
    <property type="match status" value="2"/>
</dbReference>
<feature type="compositionally biased region" description="Basic and acidic residues" evidence="1">
    <location>
        <begin position="145"/>
        <end position="167"/>
    </location>
</feature>
<evidence type="ECO:0000313" key="4">
    <source>
        <dbReference type="Proteomes" id="UP000595140"/>
    </source>
</evidence>
<dbReference type="Proteomes" id="UP000595140">
    <property type="component" value="Unassembled WGS sequence"/>
</dbReference>
<dbReference type="InterPro" id="IPR012337">
    <property type="entry name" value="RNaseH-like_sf"/>
</dbReference>
<feature type="region of interest" description="Disordered" evidence="1">
    <location>
        <begin position="1"/>
        <end position="34"/>
    </location>
</feature>
<dbReference type="InterPro" id="IPR005162">
    <property type="entry name" value="Retrotrans_gag_dom"/>
</dbReference>
<keyword evidence="4" id="KW-1185">Reference proteome</keyword>
<feature type="compositionally biased region" description="Polar residues" evidence="1">
    <location>
        <begin position="1"/>
        <end position="23"/>
    </location>
</feature>
<dbReference type="Pfam" id="PF17921">
    <property type="entry name" value="Integrase_H2C2"/>
    <property type="match status" value="1"/>
</dbReference>
<feature type="region of interest" description="Disordered" evidence="1">
    <location>
        <begin position="389"/>
        <end position="429"/>
    </location>
</feature>
<dbReference type="InterPro" id="IPR041588">
    <property type="entry name" value="Integrase_H2C2"/>
</dbReference>
<dbReference type="GO" id="GO:0003676">
    <property type="term" value="F:nucleic acid binding"/>
    <property type="evidence" value="ECO:0007669"/>
    <property type="project" value="InterPro"/>
</dbReference>
<proteinExistence type="predicted"/>
<evidence type="ECO:0000259" key="2">
    <source>
        <dbReference type="PROSITE" id="PS50994"/>
    </source>
</evidence>
<feature type="compositionally biased region" description="Basic and acidic residues" evidence="1">
    <location>
        <begin position="125"/>
        <end position="135"/>
    </location>
</feature>
<organism evidence="3 4">
    <name type="scientific">Cuscuta campestris</name>
    <dbReference type="NCBI Taxonomy" id="132261"/>
    <lineage>
        <taxon>Eukaryota</taxon>
        <taxon>Viridiplantae</taxon>
        <taxon>Streptophyta</taxon>
        <taxon>Embryophyta</taxon>
        <taxon>Tracheophyta</taxon>
        <taxon>Spermatophyta</taxon>
        <taxon>Magnoliopsida</taxon>
        <taxon>eudicotyledons</taxon>
        <taxon>Gunneridae</taxon>
        <taxon>Pentapetalae</taxon>
        <taxon>asterids</taxon>
        <taxon>lamiids</taxon>
        <taxon>Solanales</taxon>
        <taxon>Convolvulaceae</taxon>
        <taxon>Cuscuteae</taxon>
        <taxon>Cuscuta</taxon>
        <taxon>Cuscuta subgen. Grammica</taxon>
        <taxon>Cuscuta sect. Cleistogrammica</taxon>
    </lineage>
</organism>
<feature type="region of interest" description="Disordered" evidence="1">
    <location>
        <begin position="442"/>
        <end position="483"/>
    </location>
</feature>
<dbReference type="GO" id="GO:0015074">
    <property type="term" value="P:DNA integration"/>
    <property type="evidence" value="ECO:0007669"/>
    <property type="project" value="InterPro"/>
</dbReference>
<dbReference type="EMBL" id="OOIL02003792">
    <property type="protein sequence ID" value="VFQ89219.1"/>
    <property type="molecule type" value="Genomic_DNA"/>
</dbReference>
<evidence type="ECO:0000256" key="1">
    <source>
        <dbReference type="SAM" id="MobiDB-lite"/>
    </source>
</evidence>
<name>A0A484ML66_9ASTE</name>
<dbReference type="InterPro" id="IPR036397">
    <property type="entry name" value="RNaseH_sf"/>
</dbReference>
<dbReference type="CDD" id="cd09279">
    <property type="entry name" value="RNase_HI_like"/>
    <property type="match status" value="1"/>
</dbReference>
<sequence length="1181" mass="133095">MVQTRSNANVGTGVPQQGENSATGGRHPPITTGEAEALIQRVGITAEQFKEVLAALTPNREIVVEQVAGGPTGGKAGPAGSQGKKKKVRWSQKKKATKPNGKAVMADALSRLDEEDESSSFKRMSAFDRLGDPKSKKPRTSTFERLQDTRSARKGDLRDTLKEKRGESTATSKIGSEERWATVGDKGAAELWRMYEQLEKRLDAQNPYRQAVFSEVTPFSRRIMSCPLPDNFKTPQIKAYNGTTDPQDHLARFGANVVMYAYPEEIKCRCFLATLEGQACEWFHKLPKGSIDKWSDLAHMFLEHFASSRRQKLPFSHLLNVKIRKGEQLREFINRWEKEARDVQGADDQALVAMLQAALPQGDVRKELRWNPLSTYQEMLARAKYLALEEEDDEPPARKEKKSGPPVAEGKKRKDYGKGPNPTGTHNTSECVTLSKEMDQLIARGPPPRSERPSSSNRTWRRPPAPTVAITAGEGQEDGQRHLGRDCDDLDEEERQGRRHLGCRFIMGGNTGGDSVSSRKKWKNMVYLAEVQRPPLPKRKKKEPLVFTDEDYPPILSPHRDALVIKVEIRLEDLECVISPVHLCLKFNTPTGVGVAKGNQSLSRSCYVRATKSQARVDENVSTICVAIQREEGRPRAEPAEEVEEVSLDPIKPERKVKVGKTLPLKLKEQLLEVLQAFKIEFKPRPAIKGQALADFVVECTAREVESSGEEPEGSWWTVYTDGSSATDASGGGVVAISPEGFKAYYSVRFRFKVSNNEAEYEALLCGLRLAASLKAERIQVRCDSKLIIVGHVTGEFEAKDERMKKYRDIALELLKAFGAYRIEQVPREENAEADILSKLGPDSPDHIKAMTQEEELLEPSISLGQVLVITLKEPADWIDEITMYLLDGSLPTDPITAKVVKRRAPSYTLECGRLYKRSYNGTLLRCLRADEAQKLMEEIHEGICSAHQGAFTMSRKVTLQGYFWPTIIKDCAEYVRRCKSWGIKHSYAAVGYPQTNGQVENTNRTIVDGLKKKIMECKSAWVEELPYILWTYRTTPRKATGETPFSLTYGFEARAPAETSLLSYRVETFDAQENEENLRAELHLIDERRERAYIRAENYRRQVKSNHNQRVRPRQFKVADWVLRKREVSRPTDGGKFAKSFEGPYIIKEVLADGTFRLQTLAGGDVPRVWNAANLIKFYQ</sequence>
<accession>A0A484ML66</accession>
<dbReference type="PROSITE" id="PS50994">
    <property type="entry name" value="INTEGRASE"/>
    <property type="match status" value="1"/>
</dbReference>
<feature type="compositionally biased region" description="Basic residues" evidence="1">
    <location>
        <begin position="83"/>
        <end position="97"/>
    </location>
</feature>
<reference evidence="3 4" key="1">
    <citation type="submission" date="2018-04" db="EMBL/GenBank/DDBJ databases">
        <authorList>
            <person name="Vogel A."/>
        </authorList>
    </citation>
    <scope>NUCLEOTIDE SEQUENCE [LARGE SCALE GENOMIC DNA]</scope>
</reference>